<feature type="compositionally biased region" description="Low complexity" evidence="1">
    <location>
        <begin position="754"/>
        <end position="787"/>
    </location>
</feature>
<feature type="region of interest" description="Disordered" evidence="1">
    <location>
        <begin position="1"/>
        <end position="20"/>
    </location>
</feature>
<feature type="compositionally biased region" description="Acidic residues" evidence="1">
    <location>
        <begin position="87"/>
        <end position="96"/>
    </location>
</feature>
<feature type="region of interest" description="Disordered" evidence="1">
    <location>
        <begin position="75"/>
        <end position="115"/>
    </location>
</feature>
<feature type="compositionally biased region" description="Low complexity" evidence="1">
    <location>
        <begin position="194"/>
        <end position="210"/>
    </location>
</feature>
<accession>A0A9N8RE09</accession>
<dbReference type="Proteomes" id="UP000746612">
    <property type="component" value="Unassembled WGS sequence"/>
</dbReference>
<feature type="compositionally biased region" description="Pro residues" evidence="1">
    <location>
        <begin position="344"/>
        <end position="356"/>
    </location>
</feature>
<feature type="compositionally biased region" description="Basic and acidic residues" evidence="1">
    <location>
        <begin position="579"/>
        <end position="595"/>
    </location>
</feature>
<comment type="caution">
    <text evidence="2">The sequence shown here is derived from an EMBL/GenBank/DDBJ whole genome shotgun (WGS) entry which is preliminary data.</text>
</comment>
<feature type="compositionally biased region" description="Basic and acidic residues" evidence="1">
    <location>
        <begin position="270"/>
        <end position="279"/>
    </location>
</feature>
<feature type="compositionally biased region" description="Basic and acidic residues" evidence="1">
    <location>
        <begin position="458"/>
        <end position="471"/>
    </location>
</feature>
<name>A0A9N8RE09_GIBZA</name>
<protein>
    <recommendedName>
        <fullName evidence="4">Apopolysialoglycoprotein</fullName>
    </recommendedName>
</protein>
<evidence type="ECO:0008006" key="4">
    <source>
        <dbReference type="Google" id="ProtNLM"/>
    </source>
</evidence>
<evidence type="ECO:0000256" key="1">
    <source>
        <dbReference type="SAM" id="MobiDB-lite"/>
    </source>
</evidence>
<feature type="compositionally biased region" description="Low complexity" evidence="1">
    <location>
        <begin position="333"/>
        <end position="343"/>
    </location>
</feature>
<feature type="region of interest" description="Disordered" evidence="1">
    <location>
        <begin position="754"/>
        <end position="849"/>
    </location>
</feature>
<dbReference type="AlphaFoldDB" id="A0A9N8RE09"/>
<gene>
    <name evidence="2" type="ORF">MDCFG202_LOCUS278171</name>
</gene>
<feature type="compositionally biased region" description="Low complexity" evidence="1">
    <location>
        <begin position="484"/>
        <end position="495"/>
    </location>
</feature>
<reference evidence="2" key="1">
    <citation type="submission" date="2021-03" db="EMBL/GenBank/DDBJ databases">
        <authorList>
            <person name="Alouane T."/>
            <person name="Langin T."/>
            <person name="Bonhomme L."/>
        </authorList>
    </citation>
    <scope>NUCLEOTIDE SEQUENCE</scope>
    <source>
        <strain evidence="2">MDC_Fg202</strain>
    </source>
</reference>
<proteinExistence type="predicted"/>
<dbReference type="EMBL" id="CAJPIJ010000136">
    <property type="protein sequence ID" value="CAG1986014.1"/>
    <property type="molecule type" value="Genomic_DNA"/>
</dbReference>
<feature type="compositionally biased region" description="Low complexity" evidence="1">
    <location>
        <begin position="697"/>
        <end position="706"/>
    </location>
</feature>
<feature type="compositionally biased region" description="Basic residues" evidence="1">
    <location>
        <begin position="211"/>
        <end position="234"/>
    </location>
</feature>
<feature type="region of interest" description="Disordered" evidence="1">
    <location>
        <begin position="687"/>
        <end position="711"/>
    </location>
</feature>
<evidence type="ECO:0000313" key="2">
    <source>
        <dbReference type="EMBL" id="CAG1986014.1"/>
    </source>
</evidence>
<feature type="region of interest" description="Disordered" evidence="1">
    <location>
        <begin position="30"/>
        <end position="62"/>
    </location>
</feature>
<feature type="compositionally biased region" description="Acidic residues" evidence="1">
    <location>
        <begin position="286"/>
        <end position="308"/>
    </location>
</feature>
<feature type="compositionally biased region" description="Pro residues" evidence="1">
    <location>
        <begin position="610"/>
        <end position="623"/>
    </location>
</feature>
<feature type="compositionally biased region" description="Basic and acidic residues" evidence="1">
    <location>
        <begin position="97"/>
        <end position="109"/>
    </location>
</feature>
<feature type="compositionally biased region" description="Basic and acidic residues" evidence="1">
    <location>
        <begin position="433"/>
        <end position="450"/>
    </location>
</feature>
<organism evidence="2 3">
    <name type="scientific">Gibberella zeae</name>
    <name type="common">Wheat head blight fungus</name>
    <name type="synonym">Fusarium graminearum</name>
    <dbReference type="NCBI Taxonomy" id="5518"/>
    <lineage>
        <taxon>Eukaryota</taxon>
        <taxon>Fungi</taxon>
        <taxon>Dikarya</taxon>
        <taxon>Ascomycota</taxon>
        <taxon>Pezizomycotina</taxon>
        <taxon>Sordariomycetes</taxon>
        <taxon>Hypocreomycetidae</taxon>
        <taxon>Hypocreales</taxon>
        <taxon>Nectriaceae</taxon>
        <taxon>Fusarium</taxon>
    </lineage>
</organism>
<feature type="compositionally biased region" description="Acidic residues" evidence="1">
    <location>
        <begin position="367"/>
        <end position="377"/>
    </location>
</feature>
<evidence type="ECO:0000313" key="3">
    <source>
        <dbReference type="Proteomes" id="UP000746612"/>
    </source>
</evidence>
<feature type="compositionally biased region" description="Low complexity" evidence="1">
    <location>
        <begin position="240"/>
        <end position="258"/>
    </location>
</feature>
<feature type="region of interest" description="Disordered" evidence="1">
    <location>
        <begin position="173"/>
        <end position="664"/>
    </location>
</feature>
<feature type="compositionally biased region" description="Basic and acidic residues" evidence="1">
    <location>
        <begin position="827"/>
        <end position="840"/>
    </location>
</feature>
<sequence length="849" mass="89602">MAPGTRRANRAGYAEHDDFEGLPVRQWRQEWISVAPPQQQEQSQQNDVWSIDLPHGMPKDSHLLPAHSQELLAAARSGRLYKRPAPAEEEENDADAAPEKTEKKEEDTGARGFSVKVWKQLPRNLDNSGASHLAKRQKNTVTIASRTVEEKVQGPTVTRATIRRIDAAGNPYTEEVTLGEGQKVQGEIVSTRIEPAPAAGLEPLATTPVPNRRRPPPPKRKTKAGPGRGKKKIKNPLPEAGAPVVAPAGTTDGATPAVPVKPENPAEAAIKQEREDSANRDSSMVDADDDDDDEDGEDDEGDEAEDGDGTPAPADGQTGGENNKQQDHEMTDAAPTTTTEAAPAPAPAPVPAPAEPPVAVAVAPANEDTDIVMENDSSEPAQESAANLAPPALTPEESRVEGSPLKNVVLPSPTKEDTEQMLQESLNAPFADIDEKKEPQLTEENLKEASLEPPVNDNEPHASGVDEEHILKTAANAAFGIDQPPVVGPAAEPAESTVAEPPSTIVGEAPEAATDRDIPMLEPTDNEALLPPPPEEVGNIAASPPGSSGGQGHSAPGSEAKLPFDILSGEEALPSRPQLEQKDTGLTEDSIRPDDSASITAPVSDVPDIPTAPPSIVEPPAEPPAETTLQESAGEEAKSPTPPQPEVKEESIPPAVEEVTKGESPDVMASLMDKLDQEHADIEAIKEDLPTPPVPAPVEESVPEAPTEMDIEPTVEPVAEPIEEPAAESGPEPVAETEVKPSVEARVDARVEAPVEVPVEVPTEAPTEAAADVPPEPASIPSEAPQEPVDEPMVTEPMAAEEEKPSDPVLEAPSVEAPTVPEPMETEAEKKEEEIKKEVDIASLEAPTS</sequence>